<evidence type="ECO:0000313" key="3">
    <source>
        <dbReference type="Proteomes" id="UP000078542"/>
    </source>
</evidence>
<reference evidence="2 3" key="1">
    <citation type="submission" date="2016-03" db="EMBL/GenBank/DDBJ databases">
        <title>Cyphomyrmex costatus WGS genome.</title>
        <authorList>
            <person name="Nygaard S."/>
            <person name="Hu H."/>
            <person name="Boomsma J."/>
            <person name="Zhang G."/>
        </authorList>
    </citation>
    <scope>NUCLEOTIDE SEQUENCE [LARGE SCALE GENOMIC DNA]</scope>
    <source>
        <strain evidence="2">MS0001</strain>
        <tissue evidence="2">Whole body</tissue>
    </source>
</reference>
<sequence>MGSGPGNKPSHGGNGYKIGSTVATVLSRLGLEARRDQESCAYARAEQEQSDFEKAEGARGRTEPRWRETKRKEEGDTTRHSSAQNQSRDNEELDTAKVVDVDVKHVGRMSATVFLRKKKKKKNRQRGDPGATVFALANRFPDGRTGFVVAGRH</sequence>
<evidence type="ECO:0000313" key="2">
    <source>
        <dbReference type="EMBL" id="KYN00330.1"/>
    </source>
</evidence>
<dbReference type="Proteomes" id="UP000078542">
    <property type="component" value="Unassembled WGS sequence"/>
</dbReference>
<organism evidence="2 3">
    <name type="scientific">Cyphomyrmex costatus</name>
    <dbReference type="NCBI Taxonomy" id="456900"/>
    <lineage>
        <taxon>Eukaryota</taxon>
        <taxon>Metazoa</taxon>
        <taxon>Ecdysozoa</taxon>
        <taxon>Arthropoda</taxon>
        <taxon>Hexapoda</taxon>
        <taxon>Insecta</taxon>
        <taxon>Pterygota</taxon>
        <taxon>Neoptera</taxon>
        <taxon>Endopterygota</taxon>
        <taxon>Hymenoptera</taxon>
        <taxon>Apocrita</taxon>
        <taxon>Aculeata</taxon>
        <taxon>Formicoidea</taxon>
        <taxon>Formicidae</taxon>
        <taxon>Myrmicinae</taxon>
        <taxon>Cyphomyrmex</taxon>
    </lineage>
</organism>
<dbReference type="AlphaFoldDB" id="A0A195CHW5"/>
<protein>
    <submittedName>
        <fullName evidence="2">Uncharacterized protein</fullName>
    </submittedName>
</protein>
<keyword evidence="3" id="KW-1185">Reference proteome</keyword>
<feature type="region of interest" description="Disordered" evidence="1">
    <location>
        <begin position="36"/>
        <end position="96"/>
    </location>
</feature>
<name>A0A195CHW5_9HYME</name>
<dbReference type="EMBL" id="KQ977721">
    <property type="protein sequence ID" value="KYN00330.1"/>
    <property type="molecule type" value="Genomic_DNA"/>
</dbReference>
<feature type="compositionally biased region" description="Basic and acidic residues" evidence="1">
    <location>
        <begin position="45"/>
        <end position="79"/>
    </location>
</feature>
<gene>
    <name evidence="2" type="ORF">ALC62_08821</name>
</gene>
<accession>A0A195CHW5</accession>
<proteinExistence type="predicted"/>
<evidence type="ECO:0000256" key="1">
    <source>
        <dbReference type="SAM" id="MobiDB-lite"/>
    </source>
</evidence>